<dbReference type="CTD" id="7265"/>
<dbReference type="RefSeq" id="XP_028030765.1">
    <property type="nucleotide sequence ID" value="XM_028174964.1"/>
</dbReference>
<dbReference type="AlphaFoldDB" id="A0A6J2JMM3"/>
<name>A0A6J2JMM3_BOMMA</name>
<dbReference type="PANTHER" id="PTHR46014:SF1">
    <property type="entry name" value="TETRATRICOPEPTIDE REPEAT PROTEIN 1"/>
    <property type="match status" value="1"/>
</dbReference>
<accession>A0A6J2JMM3</accession>
<keyword evidence="3" id="KW-1185">Reference proteome</keyword>
<dbReference type="Pfam" id="PF00515">
    <property type="entry name" value="TPR_1"/>
    <property type="match status" value="1"/>
</dbReference>
<dbReference type="SUPFAM" id="SSF48452">
    <property type="entry name" value="TPR-like"/>
    <property type="match status" value="1"/>
</dbReference>
<evidence type="ECO:0000313" key="4">
    <source>
        <dbReference type="RefSeq" id="XP_028030765.1"/>
    </source>
</evidence>
<evidence type="ECO:0000313" key="3">
    <source>
        <dbReference type="Proteomes" id="UP000504629"/>
    </source>
</evidence>
<dbReference type="InterPro" id="IPR019734">
    <property type="entry name" value="TPR_rpt"/>
</dbReference>
<dbReference type="Pfam" id="PF13181">
    <property type="entry name" value="TPR_8"/>
    <property type="match status" value="1"/>
</dbReference>
<reference evidence="4" key="1">
    <citation type="submission" date="2025-08" db="UniProtKB">
        <authorList>
            <consortium name="RefSeq"/>
        </authorList>
    </citation>
    <scope>IDENTIFICATION</scope>
    <source>
        <tissue evidence="4">Silk gland</tissue>
    </source>
</reference>
<dbReference type="InterPro" id="IPR011990">
    <property type="entry name" value="TPR-like_helical_dom_sf"/>
</dbReference>
<protein>
    <submittedName>
        <fullName evidence="4">Tetratricopeptide repeat protein 1</fullName>
    </submittedName>
</protein>
<evidence type="ECO:0000256" key="1">
    <source>
        <dbReference type="PROSITE-ProRule" id="PRU00339"/>
    </source>
</evidence>
<feature type="compositionally biased region" description="Basic and acidic residues" evidence="2">
    <location>
        <begin position="54"/>
        <end position="73"/>
    </location>
</feature>
<dbReference type="KEGG" id="bman:114243458"/>
<dbReference type="PANTHER" id="PTHR46014">
    <property type="entry name" value="TETRATRICOPEPTIDE REPEAT PROTEIN 1"/>
    <property type="match status" value="1"/>
</dbReference>
<keyword evidence="1" id="KW-0802">TPR repeat</keyword>
<gene>
    <name evidence="4" type="primary">LOC114243458</name>
</gene>
<evidence type="ECO:0000256" key="2">
    <source>
        <dbReference type="SAM" id="MobiDB-lite"/>
    </source>
</evidence>
<dbReference type="GeneID" id="114243458"/>
<dbReference type="InterPro" id="IPR052769">
    <property type="entry name" value="TPR_domain_protein"/>
</dbReference>
<feature type="region of interest" description="Disordered" evidence="2">
    <location>
        <begin position="27"/>
        <end position="98"/>
    </location>
</feature>
<dbReference type="PROSITE" id="PS50005">
    <property type="entry name" value="TPR"/>
    <property type="match status" value="1"/>
</dbReference>
<feature type="compositionally biased region" description="Basic and acidic residues" evidence="2">
    <location>
        <begin position="88"/>
        <end position="98"/>
    </location>
</feature>
<feature type="compositionally biased region" description="Polar residues" evidence="2">
    <location>
        <begin position="41"/>
        <end position="53"/>
    </location>
</feature>
<sequence>MSDRLKNTCKTSNEAVINDITRDLETSLNTNENTEGYVIQPGTSEEQCFSTETTKNHTELPKEAEFDADHNASDNEEDKESDTDSIDEEHLKDDEVALTDDQKAERLIMAEELKQAGNNSYKCGEYERSVEKYTEGLRLCPLQFDKVRAILYCNRSAARMKLKKYQKSIKDCTKALELDDKYVKAYLRRASSNELLEKYQDALSDYEKALELDPSLEETRKAVVRLKPIVEAKNEEMKKEMLGKLKDLGNMILKPFGLSTQNFNMEQDPETKGYKINFKQ</sequence>
<feature type="repeat" description="TPR" evidence="1">
    <location>
        <begin position="183"/>
        <end position="216"/>
    </location>
</feature>
<proteinExistence type="predicted"/>
<dbReference type="Gene3D" id="1.25.40.10">
    <property type="entry name" value="Tetratricopeptide repeat domain"/>
    <property type="match status" value="1"/>
</dbReference>
<organism evidence="3 4">
    <name type="scientific">Bombyx mandarina</name>
    <name type="common">Wild silk moth</name>
    <name type="synonym">Wild silkworm</name>
    <dbReference type="NCBI Taxonomy" id="7092"/>
    <lineage>
        <taxon>Eukaryota</taxon>
        <taxon>Metazoa</taxon>
        <taxon>Ecdysozoa</taxon>
        <taxon>Arthropoda</taxon>
        <taxon>Hexapoda</taxon>
        <taxon>Insecta</taxon>
        <taxon>Pterygota</taxon>
        <taxon>Neoptera</taxon>
        <taxon>Endopterygota</taxon>
        <taxon>Lepidoptera</taxon>
        <taxon>Glossata</taxon>
        <taxon>Ditrysia</taxon>
        <taxon>Bombycoidea</taxon>
        <taxon>Bombycidae</taxon>
        <taxon>Bombycinae</taxon>
        <taxon>Bombyx</taxon>
    </lineage>
</organism>
<dbReference type="PROSITE" id="PS50293">
    <property type="entry name" value="TPR_REGION"/>
    <property type="match status" value="1"/>
</dbReference>
<dbReference type="Proteomes" id="UP000504629">
    <property type="component" value="Unplaced"/>
</dbReference>
<feature type="compositionally biased region" description="Acidic residues" evidence="2">
    <location>
        <begin position="74"/>
        <end position="87"/>
    </location>
</feature>
<dbReference type="SMART" id="SM00028">
    <property type="entry name" value="TPR"/>
    <property type="match status" value="3"/>
</dbReference>
<dbReference type="OrthoDB" id="1872379at2759"/>